<dbReference type="GO" id="GO:0005886">
    <property type="term" value="C:plasma membrane"/>
    <property type="evidence" value="ECO:0007669"/>
    <property type="project" value="TreeGrafter"/>
</dbReference>
<dbReference type="InterPro" id="IPR006311">
    <property type="entry name" value="TAT_signal"/>
</dbReference>
<organism evidence="2 3">
    <name type="scientific">Candidatus Glassbacteria bacterium RIFCSPLOWO2_12_FULL_58_11</name>
    <dbReference type="NCBI Taxonomy" id="1817867"/>
    <lineage>
        <taxon>Bacteria</taxon>
        <taxon>Candidatus Glassiibacteriota</taxon>
    </lineage>
</organism>
<dbReference type="STRING" id="1817867.A3F83_09605"/>
<dbReference type="EMBL" id="MFIX01000261">
    <property type="protein sequence ID" value="OGG00365.1"/>
    <property type="molecule type" value="Genomic_DNA"/>
</dbReference>
<gene>
    <name evidence="2" type="ORF">A3F83_09605</name>
</gene>
<comment type="caution">
    <text evidence="2">The sequence shown here is derived from an EMBL/GenBank/DDBJ whole genome shotgun (WGS) entry which is preliminary data.</text>
</comment>
<evidence type="ECO:0000313" key="2">
    <source>
        <dbReference type="EMBL" id="OGG00365.1"/>
    </source>
</evidence>
<evidence type="ECO:0000259" key="1">
    <source>
        <dbReference type="Pfam" id="PF01814"/>
    </source>
</evidence>
<dbReference type="PANTHER" id="PTHR39966">
    <property type="entry name" value="BLL2471 PROTEIN-RELATED"/>
    <property type="match status" value="1"/>
</dbReference>
<dbReference type="Pfam" id="PF01814">
    <property type="entry name" value="Hemerythrin"/>
    <property type="match status" value="1"/>
</dbReference>
<dbReference type="CDD" id="cd12108">
    <property type="entry name" value="Hr-like"/>
    <property type="match status" value="1"/>
</dbReference>
<accession>A0A1F5YJN5</accession>
<feature type="domain" description="Hemerythrin-like" evidence="1">
    <location>
        <begin position="54"/>
        <end position="187"/>
    </location>
</feature>
<name>A0A1F5YJN5_9BACT</name>
<evidence type="ECO:0000313" key="3">
    <source>
        <dbReference type="Proteomes" id="UP000179129"/>
    </source>
</evidence>
<proteinExistence type="predicted"/>
<reference evidence="2 3" key="1">
    <citation type="journal article" date="2016" name="Nat. Commun.">
        <title>Thousands of microbial genomes shed light on interconnected biogeochemical processes in an aquifer system.</title>
        <authorList>
            <person name="Anantharaman K."/>
            <person name="Brown C.T."/>
            <person name="Hug L.A."/>
            <person name="Sharon I."/>
            <person name="Castelle C.J."/>
            <person name="Probst A.J."/>
            <person name="Thomas B.C."/>
            <person name="Singh A."/>
            <person name="Wilkins M.J."/>
            <person name="Karaoz U."/>
            <person name="Brodie E.L."/>
            <person name="Williams K.H."/>
            <person name="Hubbard S.S."/>
            <person name="Banfield J.F."/>
        </authorList>
    </citation>
    <scope>NUCLEOTIDE SEQUENCE [LARGE SCALE GENOMIC DNA]</scope>
</reference>
<sequence length="243" mass="27208">MSVLNKGSFESSDRRKFLKVLASGTALALAGTAGVAHGSPETVSGGHGEEEVSPAEDLMREHGVLKRVMLVYEETLRRLHAGEELPPEALANAAGIIRSFIEDYHEKLEEDFLFPRFRKANKLVELVDILVEQHRAGRRLTDTTLRLSNSGALKNPDSRRELSDSLQKFIRMYSPHEAREDTVLFPAFRGIVSSNEYDSLGEEFEDKEHELFGEDGFDTMVDRVAAIEKSLGIFDLAQFTPKE</sequence>
<protein>
    <submittedName>
        <fullName evidence="2">Hemerythrin</fullName>
    </submittedName>
</protein>
<dbReference type="InterPro" id="IPR012312">
    <property type="entry name" value="Hemerythrin-like"/>
</dbReference>
<dbReference type="Proteomes" id="UP000179129">
    <property type="component" value="Unassembled WGS sequence"/>
</dbReference>
<dbReference type="PANTHER" id="PTHR39966:SF1">
    <property type="entry name" value="HEMERYTHRIN-LIKE DOMAIN-CONTAINING PROTEIN"/>
    <property type="match status" value="1"/>
</dbReference>
<dbReference type="PROSITE" id="PS51318">
    <property type="entry name" value="TAT"/>
    <property type="match status" value="1"/>
</dbReference>
<dbReference type="Gene3D" id="1.20.120.520">
    <property type="entry name" value="nmb1532 protein domain like"/>
    <property type="match status" value="1"/>
</dbReference>
<dbReference type="AlphaFoldDB" id="A0A1F5YJN5"/>